<dbReference type="Gene3D" id="1.20.1440.60">
    <property type="entry name" value="23S rRNA-intervening sequence"/>
    <property type="match status" value="1"/>
</dbReference>
<gene>
    <name evidence="2" type="primary">avd</name>
    <name evidence="2" type="ORF">ICL16_01475</name>
</gene>
<protein>
    <submittedName>
        <fullName evidence="2">Diversity-generating retroelement protein Avd</fullName>
    </submittedName>
</protein>
<dbReference type="SUPFAM" id="SSF158446">
    <property type="entry name" value="IVS-encoded protein-like"/>
    <property type="match status" value="1"/>
</dbReference>
<dbReference type="AlphaFoldDB" id="A0A8J6XIG9"/>
<dbReference type="NCBIfam" id="NF033474">
    <property type="entry name" value="DivGenRetAVD"/>
    <property type="match status" value="1"/>
</dbReference>
<dbReference type="Proteomes" id="UP000629098">
    <property type="component" value="Unassembled WGS sequence"/>
</dbReference>
<organism evidence="2 3">
    <name type="scientific">Iningainema tapete BLCC-T55</name>
    <dbReference type="NCBI Taxonomy" id="2748662"/>
    <lineage>
        <taxon>Bacteria</taxon>
        <taxon>Bacillati</taxon>
        <taxon>Cyanobacteriota</taxon>
        <taxon>Cyanophyceae</taxon>
        <taxon>Nostocales</taxon>
        <taxon>Scytonemataceae</taxon>
        <taxon>Iningainema tapete</taxon>
    </lineage>
</organism>
<keyword evidence="3" id="KW-1185">Reference proteome</keyword>
<comment type="caution">
    <text evidence="2">The sequence shown here is derived from an EMBL/GenBank/DDBJ whole genome shotgun (WGS) entry which is preliminary data.</text>
</comment>
<reference evidence="2" key="1">
    <citation type="submission" date="2020-09" db="EMBL/GenBank/DDBJ databases">
        <title>Iningainema tapete sp. nov. (Scytonemataceae, Cyanobacteria) from greenhouses in central Florida (USA) produces two types of nodularin with biosynthetic potential for microcystin-LR and anabaenopeptins.</title>
        <authorList>
            <person name="Berthold D.E."/>
            <person name="Lefler F.W."/>
            <person name="Huang I.-S."/>
            <person name="Abdulla H."/>
            <person name="Zimba P.V."/>
            <person name="Laughinghouse H.D. IV."/>
        </authorList>
    </citation>
    <scope>NUCLEOTIDE SEQUENCE</scope>
    <source>
        <strain evidence="2">BLCCT55</strain>
    </source>
</reference>
<accession>A0A8J6XIG9</accession>
<dbReference type="InterPro" id="IPR055360">
    <property type="entry name" value="bAvd"/>
</dbReference>
<proteinExistence type="predicted"/>
<dbReference type="CDD" id="cd16376">
    <property type="entry name" value="Avd_like"/>
    <property type="match status" value="1"/>
</dbReference>
<name>A0A8J6XIG9_9CYAN</name>
<dbReference type="EMBL" id="JACXAE010000009">
    <property type="protein sequence ID" value="MBD2770827.1"/>
    <property type="molecule type" value="Genomic_DNA"/>
</dbReference>
<evidence type="ECO:0000313" key="3">
    <source>
        <dbReference type="Proteomes" id="UP000629098"/>
    </source>
</evidence>
<feature type="domain" description="bAvd-like" evidence="1">
    <location>
        <begin position="6"/>
        <end position="108"/>
    </location>
</feature>
<evidence type="ECO:0000259" key="1">
    <source>
        <dbReference type="Pfam" id="PF22296"/>
    </source>
</evidence>
<dbReference type="InterPro" id="IPR036583">
    <property type="entry name" value="23S_rRNA_IVS_sf"/>
</dbReference>
<dbReference type="Pfam" id="PF22296">
    <property type="entry name" value="bAvd"/>
    <property type="match status" value="1"/>
</dbReference>
<sequence>MQNLPIIQRTYDFIRWYVPILERLPRNHKFILGNRMIERLYELLEGLIEARYAPEKLAKLESLNAKLDVLRHQTRLLFDFQLFDEQRYEYVGERINEIGNELGGWIRQQRRERGNNKCTP</sequence>
<dbReference type="RefSeq" id="WP_190825114.1">
    <property type="nucleotide sequence ID" value="NZ_CAWPPI010000009.1"/>
</dbReference>
<evidence type="ECO:0000313" key="2">
    <source>
        <dbReference type="EMBL" id="MBD2770827.1"/>
    </source>
</evidence>